<dbReference type="Proteomes" id="UP000020773">
    <property type="component" value="Unassembled WGS sequence"/>
</dbReference>
<reference evidence="2 3" key="1">
    <citation type="submission" date="2014-02" db="EMBL/GenBank/DDBJ databases">
        <authorList>
            <person name="Sears C."/>
            <person name="Carroll K."/>
            <person name="Sack B.R."/>
            <person name="Qadri F."/>
            <person name="Myers L.L."/>
            <person name="Chung G.-T."/>
            <person name="Escheverria P."/>
            <person name="Fraser C.M."/>
            <person name="Sadzewicz L."/>
            <person name="Shefchek K.A."/>
            <person name="Tallon L."/>
            <person name="Das S.P."/>
            <person name="Daugherty S."/>
            <person name="Mongodin E.F."/>
        </authorList>
    </citation>
    <scope>NUCLEOTIDE SEQUENCE [LARGE SCALE GENOMIC DNA]</scope>
    <source>
        <strain evidence="3">3998T(B)3</strain>
    </source>
</reference>
<keyword evidence="1" id="KW-0472">Membrane</keyword>
<evidence type="ECO:0000313" key="3">
    <source>
        <dbReference type="Proteomes" id="UP000020773"/>
    </source>
</evidence>
<keyword evidence="1" id="KW-0812">Transmembrane</keyword>
<dbReference type="EMBL" id="JGDB01000015">
    <property type="protein sequence ID" value="EXY92612.1"/>
    <property type="molecule type" value="Genomic_DNA"/>
</dbReference>
<evidence type="ECO:0000313" key="2">
    <source>
        <dbReference type="EMBL" id="EXY92612.1"/>
    </source>
</evidence>
<gene>
    <name evidence="2" type="ORF">M125_0654</name>
</gene>
<dbReference type="PATRIC" id="fig|1339316.3.peg.642"/>
<protein>
    <submittedName>
        <fullName evidence="2">Putative membrane protein</fullName>
    </submittedName>
</protein>
<comment type="caution">
    <text evidence="2">The sequence shown here is derived from an EMBL/GenBank/DDBJ whole genome shotgun (WGS) entry which is preliminary data.</text>
</comment>
<dbReference type="GeneID" id="92940732"/>
<evidence type="ECO:0000256" key="1">
    <source>
        <dbReference type="SAM" id="Phobius"/>
    </source>
</evidence>
<accession>A0A015UCT3</accession>
<dbReference type="AlphaFoldDB" id="A0A015UCT3"/>
<keyword evidence="1" id="KW-1133">Transmembrane helix</keyword>
<name>A0A015UCT3_BACFG</name>
<sequence length="44" mass="4885">MSKNKKKVTHSKKEEEQAKKVVKIVFVSLVILALAMIIGFSLLG</sequence>
<organism evidence="2 3">
    <name type="scientific">Bacteroides fragilis str. 3998T(B)3</name>
    <dbReference type="NCBI Taxonomy" id="1339316"/>
    <lineage>
        <taxon>Bacteria</taxon>
        <taxon>Pseudomonadati</taxon>
        <taxon>Bacteroidota</taxon>
        <taxon>Bacteroidia</taxon>
        <taxon>Bacteroidales</taxon>
        <taxon>Bacteroidaceae</taxon>
        <taxon>Bacteroides</taxon>
    </lineage>
</organism>
<dbReference type="RefSeq" id="WP_005784133.1">
    <property type="nucleotide sequence ID" value="NZ_JGDB01000015.1"/>
</dbReference>
<proteinExistence type="predicted"/>
<feature type="transmembrane region" description="Helical" evidence="1">
    <location>
        <begin position="21"/>
        <end position="43"/>
    </location>
</feature>